<evidence type="ECO:0000256" key="1">
    <source>
        <dbReference type="SAM" id="MobiDB-lite"/>
    </source>
</evidence>
<feature type="compositionally biased region" description="Polar residues" evidence="1">
    <location>
        <begin position="101"/>
        <end position="131"/>
    </location>
</feature>
<accession>A0A0R1SE34</accession>
<sequence length="220" mass="23744">MKVIKKIGLASIAVATMISLTACGGNNQKNSSKSPDKTESVTKKGSEHTKRVNKPSNKKATEQRSKSEQATQASKPKQTIEKTNDSSNNQAGSNNSQTSADNGVNNTQKTTQQPAGQTGQKGSEQQSTNQDSAVKIHNANQAADLMVHSMGYSYNRGQYQGVAEADGYHVKSTENQYKQEEYIVKPNGDVYNMDGSLNAKFADLIKPTQNQPDGWSGAQK</sequence>
<organism evidence="3 4">
    <name type="scientific">Companilactobacillus versmoldensis DSM 14857 = KCTC 3814</name>
    <dbReference type="NCBI Taxonomy" id="1423815"/>
    <lineage>
        <taxon>Bacteria</taxon>
        <taxon>Bacillati</taxon>
        <taxon>Bacillota</taxon>
        <taxon>Bacilli</taxon>
        <taxon>Lactobacillales</taxon>
        <taxon>Lactobacillaceae</taxon>
        <taxon>Companilactobacillus</taxon>
    </lineage>
</organism>
<feature type="compositionally biased region" description="Polar residues" evidence="1">
    <location>
        <begin position="24"/>
        <end position="33"/>
    </location>
</feature>
<evidence type="ECO:0000313" key="3">
    <source>
        <dbReference type="EMBL" id="KRL67487.1"/>
    </source>
</evidence>
<proteinExistence type="predicted"/>
<name>A0A0R1SE34_9LACO</name>
<dbReference type="RefSeq" id="WP_010625422.1">
    <property type="nucleotide sequence ID" value="NZ_AZFA01000005.1"/>
</dbReference>
<feature type="signal peptide" evidence="2">
    <location>
        <begin position="1"/>
        <end position="24"/>
    </location>
</feature>
<dbReference type="Proteomes" id="UP000051647">
    <property type="component" value="Unassembled WGS sequence"/>
</dbReference>
<dbReference type="AlphaFoldDB" id="A0A0R1SE34"/>
<feature type="chain" id="PRO_5039236132" description="Lipoprotein" evidence="2">
    <location>
        <begin position="25"/>
        <end position="220"/>
    </location>
</feature>
<dbReference type="PROSITE" id="PS51257">
    <property type="entry name" value="PROKAR_LIPOPROTEIN"/>
    <property type="match status" value="1"/>
</dbReference>
<dbReference type="PATRIC" id="fig|1423815.3.peg.1846"/>
<evidence type="ECO:0000256" key="2">
    <source>
        <dbReference type="SAM" id="SignalP"/>
    </source>
</evidence>
<reference evidence="3 4" key="1">
    <citation type="journal article" date="2015" name="Genome Announc.">
        <title>Expanding the biotechnology potential of lactobacilli through comparative genomics of 213 strains and associated genera.</title>
        <authorList>
            <person name="Sun Z."/>
            <person name="Harris H.M."/>
            <person name="McCann A."/>
            <person name="Guo C."/>
            <person name="Argimon S."/>
            <person name="Zhang W."/>
            <person name="Yang X."/>
            <person name="Jeffery I.B."/>
            <person name="Cooney J.C."/>
            <person name="Kagawa T.F."/>
            <person name="Liu W."/>
            <person name="Song Y."/>
            <person name="Salvetti E."/>
            <person name="Wrobel A."/>
            <person name="Rasinkangas P."/>
            <person name="Parkhill J."/>
            <person name="Rea M.C."/>
            <person name="O'Sullivan O."/>
            <person name="Ritari J."/>
            <person name="Douillard F.P."/>
            <person name="Paul Ross R."/>
            <person name="Yang R."/>
            <person name="Briner A.E."/>
            <person name="Felis G.E."/>
            <person name="de Vos W.M."/>
            <person name="Barrangou R."/>
            <person name="Klaenhammer T.R."/>
            <person name="Caufield P.W."/>
            <person name="Cui Y."/>
            <person name="Zhang H."/>
            <person name="O'Toole P.W."/>
        </authorList>
    </citation>
    <scope>NUCLEOTIDE SEQUENCE [LARGE SCALE GENOMIC DNA]</scope>
    <source>
        <strain evidence="3 4">DSM 14857</strain>
    </source>
</reference>
<feature type="region of interest" description="Disordered" evidence="1">
    <location>
        <begin position="22"/>
        <end position="131"/>
    </location>
</feature>
<evidence type="ECO:0008006" key="5">
    <source>
        <dbReference type="Google" id="ProtNLM"/>
    </source>
</evidence>
<keyword evidence="2" id="KW-0732">Signal</keyword>
<comment type="caution">
    <text evidence="3">The sequence shown here is derived from an EMBL/GenBank/DDBJ whole genome shotgun (WGS) entry which is preliminary data.</text>
</comment>
<dbReference type="OrthoDB" id="9811552at2"/>
<dbReference type="EMBL" id="AZFA01000005">
    <property type="protein sequence ID" value="KRL67487.1"/>
    <property type="molecule type" value="Genomic_DNA"/>
</dbReference>
<feature type="compositionally biased region" description="Polar residues" evidence="1">
    <location>
        <begin position="68"/>
        <end position="77"/>
    </location>
</feature>
<keyword evidence="4" id="KW-1185">Reference proteome</keyword>
<gene>
    <name evidence="3" type="ORF">FC27_GL001803</name>
</gene>
<feature type="compositionally biased region" description="Low complexity" evidence="1">
    <location>
        <begin position="85"/>
        <end position="100"/>
    </location>
</feature>
<evidence type="ECO:0000313" key="4">
    <source>
        <dbReference type="Proteomes" id="UP000051647"/>
    </source>
</evidence>
<protein>
    <recommendedName>
        <fullName evidence="5">Lipoprotein</fullName>
    </recommendedName>
</protein>
<feature type="compositionally biased region" description="Basic and acidic residues" evidence="1">
    <location>
        <begin position="34"/>
        <end position="50"/>
    </location>
</feature>